<dbReference type="GO" id="GO:0052621">
    <property type="term" value="F:diguanylate cyclase activity"/>
    <property type="evidence" value="ECO:0007669"/>
    <property type="project" value="UniProtKB-EC"/>
</dbReference>
<dbReference type="SMART" id="SM00267">
    <property type="entry name" value="GGDEF"/>
    <property type="match status" value="1"/>
</dbReference>
<dbReference type="InterPro" id="IPR043128">
    <property type="entry name" value="Rev_trsase/Diguanyl_cyclase"/>
</dbReference>
<dbReference type="Gene3D" id="3.30.450.20">
    <property type="entry name" value="PAS domain"/>
    <property type="match status" value="1"/>
</dbReference>
<sequence>MDAQLNHAPCGYFSITAEGLLLRSANETLLNMLGYQSLELADRHIESILSLANRLFFHTYFYPYIQLYGHVKEMYLALRTKDGRDLPVLMNGVRLERGGELFIDCVALEMNKRIEHEKDILRTKTQLEALYQATQEANVRLELLHAEYEAKQQELLRLNAQLEALASTDPLTGLRNRRFFKESLATLQEAYAQNEQPFSLLILDIDHFKKINDTYGHPVGDLVLSSLAALLRSEAGPADIAARYGGEEFVVLMPGADRTGVIDAAERYRAGVEAASWEGLRITISVGAATISPGDTDETLVNRADHALYASKSGGRNRVTHAEAEAER</sequence>
<name>A0ABT6TQ84_9BACL</name>
<feature type="coiled-coil region" evidence="1">
    <location>
        <begin position="131"/>
        <end position="168"/>
    </location>
</feature>
<dbReference type="NCBIfam" id="TIGR00254">
    <property type="entry name" value="GGDEF"/>
    <property type="match status" value="1"/>
</dbReference>
<keyword evidence="1" id="KW-0175">Coiled coil</keyword>
<dbReference type="InterPro" id="IPR000014">
    <property type="entry name" value="PAS"/>
</dbReference>
<gene>
    <name evidence="3" type="ORF">KB449_28985</name>
</gene>
<dbReference type="PROSITE" id="PS50887">
    <property type="entry name" value="GGDEF"/>
    <property type="match status" value="1"/>
</dbReference>
<dbReference type="EC" id="2.7.7.65" evidence="3"/>
<dbReference type="Gene3D" id="3.30.70.270">
    <property type="match status" value="1"/>
</dbReference>
<evidence type="ECO:0000259" key="2">
    <source>
        <dbReference type="PROSITE" id="PS50887"/>
    </source>
</evidence>
<comment type="caution">
    <text evidence="3">The sequence shown here is derived from an EMBL/GenBank/DDBJ whole genome shotgun (WGS) entry which is preliminary data.</text>
</comment>
<protein>
    <submittedName>
        <fullName evidence="3">Sensor domain-containing diguanylate cyclase</fullName>
        <ecNumber evidence="3">2.7.7.65</ecNumber>
    </submittedName>
</protein>
<dbReference type="InterPro" id="IPR029787">
    <property type="entry name" value="Nucleotide_cyclase"/>
</dbReference>
<reference evidence="3" key="1">
    <citation type="submission" date="2023-04" db="EMBL/GenBank/DDBJ databases">
        <title>Comparative genomic analysis of Cohnella hashimotonis sp. nov., isolated from the International Space Station.</title>
        <authorList>
            <person name="Venkateswaran K."/>
            <person name="Simpson A."/>
        </authorList>
    </citation>
    <scope>NUCLEOTIDE SEQUENCE</scope>
    <source>
        <strain evidence="3">F6_2S_P_1</strain>
    </source>
</reference>
<keyword evidence="4" id="KW-1185">Reference proteome</keyword>
<accession>A0ABT6TQ84</accession>
<dbReference type="CDD" id="cd01949">
    <property type="entry name" value="GGDEF"/>
    <property type="match status" value="1"/>
</dbReference>
<evidence type="ECO:0000313" key="4">
    <source>
        <dbReference type="Proteomes" id="UP001161691"/>
    </source>
</evidence>
<organism evidence="3 4">
    <name type="scientific">Cohnella hashimotonis</name>
    <dbReference type="NCBI Taxonomy" id="2826895"/>
    <lineage>
        <taxon>Bacteria</taxon>
        <taxon>Bacillati</taxon>
        <taxon>Bacillota</taxon>
        <taxon>Bacilli</taxon>
        <taxon>Bacillales</taxon>
        <taxon>Paenibacillaceae</taxon>
        <taxon>Cohnella</taxon>
    </lineage>
</organism>
<proteinExistence type="predicted"/>
<dbReference type="Proteomes" id="UP001161691">
    <property type="component" value="Unassembled WGS sequence"/>
</dbReference>
<dbReference type="RefSeq" id="WP_282912932.1">
    <property type="nucleotide sequence ID" value="NZ_JAGRPV010000001.1"/>
</dbReference>
<dbReference type="InterPro" id="IPR035965">
    <property type="entry name" value="PAS-like_dom_sf"/>
</dbReference>
<dbReference type="InterPro" id="IPR000160">
    <property type="entry name" value="GGDEF_dom"/>
</dbReference>
<dbReference type="EMBL" id="JAGRPV010000001">
    <property type="protein sequence ID" value="MDI4649008.1"/>
    <property type="molecule type" value="Genomic_DNA"/>
</dbReference>
<dbReference type="Pfam" id="PF00990">
    <property type="entry name" value="GGDEF"/>
    <property type="match status" value="1"/>
</dbReference>
<keyword evidence="3" id="KW-0548">Nucleotidyltransferase</keyword>
<evidence type="ECO:0000256" key="1">
    <source>
        <dbReference type="SAM" id="Coils"/>
    </source>
</evidence>
<dbReference type="InterPro" id="IPR050469">
    <property type="entry name" value="Diguanylate_Cyclase"/>
</dbReference>
<dbReference type="PANTHER" id="PTHR45138">
    <property type="entry name" value="REGULATORY COMPONENTS OF SENSORY TRANSDUCTION SYSTEM"/>
    <property type="match status" value="1"/>
</dbReference>
<dbReference type="PANTHER" id="PTHR45138:SF9">
    <property type="entry name" value="DIGUANYLATE CYCLASE DGCM-RELATED"/>
    <property type="match status" value="1"/>
</dbReference>
<dbReference type="SUPFAM" id="SSF55073">
    <property type="entry name" value="Nucleotide cyclase"/>
    <property type="match status" value="1"/>
</dbReference>
<dbReference type="NCBIfam" id="TIGR00229">
    <property type="entry name" value="sensory_box"/>
    <property type="match status" value="1"/>
</dbReference>
<evidence type="ECO:0000313" key="3">
    <source>
        <dbReference type="EMBL" id="MDI4649008.1"/>
    </source>
</evidence>
<dbReference type="SUPFAM" id="SSF55785">
    <property type="entry name" value="PYP-like sensor domain (PAS domain)"/>
    <property type="match status" value="1"/>
</dbReference>
<keyword evidence="3" id="KW-0808">Transferase</keyword>
<feature type="domain" description="GGDEF" evidence="2">
    <location>
        <begin position="196"/>
        <end position="324"/>
    </location>
</feature>